<sequence>FFFSGPVSAPPTLNIANKIHIAADTDKLLPDIPRPFAFDFSSELDFELLNKIDYKFQYELRRRQAAGSLTYHGQVDKITDGHLFSGTSQTELQWNNKLNKATAVGSFSICKNSRSLKTHWDIDTSLVPDKKDMELDLNIRFDRQPKQNSPKSLILAYDVTLKAPKHKLVQLIDLDGNFTKQIGKLETYNSIAYRIDTGLKEINLNLIVNRNQIGDGSLTTHVAISLPFKNLPYITH</sequence>
<reference evidence="1" key="1">
    <citation type="submission" date="2021-02" db="EMBL/GenBank/DDBJ databases">
        <authorList>
            <person name="Nowell W R."/>
        </authorList>
    </citation>
    <scope>NUCLEOTIDE SEQUENCE</scope>
</reference>
<proteinExistence type="predicted"/>
<dbReference type="Proteomes" id="UP000681720">
    <property type="component" value="Unassembled WGS sequence"/>
</dbReference>
<feature type="non-terminal residue" evidence="1">
    <location>
        <position position="1"/>
    </location>
</feature>
<name>A0A8S3JKH4_9BILA</name>
<organism evidence="1 2">
    <name type="scientific">Rotaria magnacalcarata</name>
    <dbReference type="NCBI Taxonomy" id="392030"/>
    <lineage>
        <taxon>Eukaryota</taxon>
        <taxon>Metazoa</taxon>
        <taxon>Spiralia</taxon>
        <taxon>Gnathifera</taxon>
        <taxon>Rotifera</taxon>
        <taxon>Eurotatoria</taxon>
        <taxon>Bdelloidea</taxon>
        <taxon>Philodinida</taxon>
        <taxon>Philodinidae</taxon>
        <taxon>Rotaria</taxon>
    </lineage>
</organism>
<dbReference type="AlphaFoldDB" id="A0A8S3JKH4"/>
<protein>
    <submittedName>
        <fullName evidence="1">Uncharacterized protein</fullName>
    </submittedName>
</protein>
<dbReference type="EMBL" id="CAJOBJ010359661">
    <property type="protein sequence ID" value="CAF5217144.1"/>
    <property type="molecule type" value="Genomic_DNA"/>
</dbReference>
<gene>
    <name evidence="1" type="ORF">GIL414_LOCUS82267</name>
</gene>
<evidence type="ECO:0000313" key="2">
    <source>
        <dbReference type="Proteomes" id="UP000681720"/>
    </source>
</evidence>
<comment type="caution">
    <text evidence="1">The sequence shown here is derived from an EMBL/GenBank/DDBJ whole genome shotgun (WGS) entry which is preliminary data.</text>
</comment>
<accession>A0A8S3JKH4</accession>
<evidence type="ECO:0000313" key="1">
    <source>
        <dbReference type="EMBL" id="CAF5217144.1"/>
    </source>
</evidence>
<feature type="non-terminal residue" evidence="1">
    <location>
        <position position="236"/>
    </location>
</feature>